<sequence>MRILVVLAHPLADSFAASVARETVEGHRAKGHDVDLLDLYAEGFDPVLSVAERGSYFSEPFDDSAVRPLIERIKSADGLVLVFPQWWFNMPAIMKGFIDRVFAPGSAFAMDPATQKLIPGLGNLRFFHVLTTTGSKWWVVKFYMGDPVRRILKRGVVAFCCPQTRFRMISLHDMDHPSEAKFKAHLDRVRRLAHSV</sequence>
<dbReference type="GO" id="GO:0016491">
    <property type="term" value="F:oxidoreductase activity"/>
    <property type="evidence" value="ECO:0007669"/>
    <property type="project" value="UniProtKB-KW"/>
</dbReference>
<dbReference type="Pfam" id="PF02525">
    <property type="entry name" value="Flavodoxin_2"/>
    <property type="match status" value="1"/>
</dbReference>
<dbReference type="PANTHER" id="PTHR10204">
    <property type="entry name" value="NAD P H OXIDOREDUCTASE-RELATED"/>
    <property type="match status" value="1"/>
</dbReference>
<gene>
    <name evidence="4" type="ORF">Q4481_16190</name>
</gene>
<comment type="caution">
    <text evidence="4">The sequence shown here is derived from an EMBL/GenBank/DDBJ whole genome shotgun (WGS) entry which is preliminary data.</text>
</comment>
<reference evidence="4" key="2">
    <citation type="submission" date="2023-07" db="EMBL/GenBank/DDBJ databases">
        <authorList>
            <person name="Shen H."/>
        </authorList>
    </citation>
    <scope>NUCLEOTIDE SEQUENCE</scope>
    <source>
        <strain evidence="4">TNR-22</strain>
    </source>
</reference>
<dbReference type="EC" id="1.6.99.-" evidence="4"/>
<protein>
    <submittedName>
        <fullName evidence="4">NAD(P)H-dependent oxidoreductase</fullName>
        <ecNumber evidence="4">1.-.-.-</ecNumber>
        <ecNumber evidence="4">1.6.99.-</ecNumber>
    </submittedName>
</protein>
<feature type="domain" description="Flavodoxin-like fold" evidence="3">
    <location>
        <begin position="1"/>
        <end position="191"/>
    </location>
</feature>
<dbReference type="InterPro" id="IPR051545">
    <property type="entry name" value="NAD(P)H_dehydrogenase_qn"/>
</dbReference>
<dbReference type="InterPro" id="IPR003680">
    <property type="entry name" value="Flavodoxin_fold"/>
</dbReference>
<accession>A0ABT8YPC1</accession>
<dbReference type="Gene3D" id="3.40.50.360">
    <property type="match status" value="1"/>
</dbReference>
<proteinExistence type="inferred from homology"/>
<dbReference type="EMBL" id="JAUOZU010000012">
    <property type="protein sequence ID" value="MDO6965507.1"/>
    <property type="molecule type" value="Genomic_DNA"/>
</dbReference>
<dbReference type="RefSeq" id="WP_304377442.1">
    <property type="nucleotide sequence ID" value="NZ_JAUOZU010000012.1"/>
</dbReference>
<dbReference type="Proteomes" id="UP001174932">
    <property type="component" value="Unassembled WGS sequence"/>
</dbReference>
<keyword evidence="2 4" id="KW-0560">Oxidoreductase</keyword>
<dbReference type="PANTHER" id="PTHR10204:SF34">
    <property type="entry name" value="NAD(P)H DEHYDROGENASE [QUINONE] 1 ISOFORM 1"/>
    <property type="match status" value="1"/>
</dbReference>
<evidence type="ECO:0000313" key="4">
    <source>
        <dbReference type="EMBL" id="MDO6965507.1"/>
    </source>
</evidence>
<keyword evidence="5" id="KW-1185">Reference proteome</keyword>
<name>A0ABT8YPC1_9HYPH</name>
<evidence type="ECO:0000256" key="2">
    <source>
        <dbReference type="ARBA" id="ARBA00023002"/>
    </source>
</evidence>
<dbReference type="EC" id="1.-.-.-" evidence="4"/>
<organism evidence="4 5">
    <name type="scientific">Rhizobium alvei</name>
    <dbReference type="NCBI Taxonomy" id="1132659"/>
    <lineage>
        <taxon>Bacteria</taxon>
        <taxon>Pseudomonadati</taxon>
        <taxon>Pseudomonadota</taxon>
        <taxon>Alphaproteobacteria</taxon>
        <taxon>Hyphomicrobiales</taxon>
        <taxon>Rhizobiaceae</taxon>
        <taxon>Rhizobium/Agrobacterium group</taxon>
        <taxon>Rhizobium</taxon>
    </lineage>
</organism>
<reference evidence="4" key="1">
    <citation type="journal article" date="2015" name="Int. J. Syst. Evol. Microbiol.">
        <title>Rhizobium alvei sp. nov., isolated from a freshwater river.</title>
        <authorList>
            <person name="Sheu S.Y."/>
            <person name="Huang H.W."/>
            <person name="Young C.C."/>
            <person name="Chen W.M."/>
        </authorList>
    </citation>
    <scope>NUCLEOTIDE SEQUENCE</scope>
    <source>
        <strain evidence="4">TNR-22</strain>
    </source>
</reference>
<dbReference type="SUPFAM" id="SSF52218">
    <property type="entry name" value="Flavoproteins"/>
    <property type="match status" value="1"/>
</dbReference>
<comment type="similarity">
    <text evidence="1">Belongs to the NAD(P)H dehydrogenase (quinone) family.</text>
</comment>
<evidence type="ECO:0000313" key="5">
    <source>
        <dbReference type="Proteomes" id="UP001174932"/>
    </source>
</evidence>
<evidence type="ECO:0000259" key="3">
    <source>
        <dbReference type="Pfam" id="PF02525"/>
    </source>
</evidence>
<dbReference type="InterPro" id="IPR029039">
    <property type="entry name" value="Flavoprotein-like_sf"/>
</dbReference>
<evidence type="ECO:0000256" key="1">
    <source>
        <dbReference type="ARBA" id="ARBA00006252"/>
    </source>
</evidence>